<feature type="region of interest" description="Disordered" evidence="1">
    <location>
        <begin position="177"/>
        <end position="232"/>
    </location>
</feature>
<gene>
    <name evidence="2" type="ORF">PCOR1329_LOCUS59458</name>
</gene>
<feature type="region of interest" description="Disordered" evidence="1">
    <location>
        <begin position="320"/>
        <end position="346"/>
    </location>
</feature>
<keyword evidence="3" id="KW-1185">Reference proteome</keyword>
<name>A0ABN9VN19_9DINO</name>
<accession>A0ABN9VN19</accession>
<sequence length="412" mass="44425">MIIWTKPWILQAALKVAKDWGRRRPDDRHRRGCQEGDIIAESLRRLATKPNLAMVTGMENTHADRINTGTVFLMPGKMATTFCYAWVEQNNEYLNDDHGDQAAFQATLDHNDFLKPFTVTYEEAVGQCSRPGTVATHYNCWANKLRPMIDQGDWDEQAQGLRTRLGLLDGGGVQAERTLDAGLDPPGARARDQHDGGRGGVARAGDVRLRGPPREGPAPSPQEGSQEGERLPTRRIVQQMSRTVGKPAVCVRIYLCVPGPFRQRRRAARPPVLAGRRSAPCLPIPPLDCPPGIRALACLPAAGPGGRPCGCLPAAEGTAGASRAPPSPQWLPPSGGEVWAHPSPQGRRAGGPALACMLLPGSAATCERRPLDAGRQRFGAVPPAEPGAAASSRRNSRCILTRFTPRPGFVLS</sequence>
<evidence type="ECO:0000313" key="3">
    <source>
        <dbReference type="Proteomes" id="UP001189429"/>
    </source>
</evidence>
<proteinExistence type="predicted"/>
<reference evidence="2" key="1">
    <citation type="submission" date="2023-10" db="EMBL/GenBank/DDBJ databases">
        <authorList>
            <person name="Chen Y."/>
            <person name="Shah S."/>
            <person name="Dougan E. K."/>
            <person name="Thang M."/>
            <person name="Chan C."/>
        </authorList>
    </citation>
    <scope>NUCLEOTIDE SEQUENCE [LARGE SCALE GENOMIC DNA]</scope>
</reference>
<dbReference type="EMBL" id="CAUYUJ010017414">
    <property type="protein sequence ID" value="CAK0874623.1"/>
    <property type="molecule type" value="Genomic_DNA"/>
</dbReference>
<organism evidence="2 3">
    <name type="scientific">Prorocentrum cordatum</name>
    <dbReference type="NCBI Taxonomy" id="2364126"/>
    <lineage>
        <taxon>Eukaryota</taxon>
        <taxon>Sar</taxon>
        <taxon>Alveolata</taxon>
        <taxon>Dinophyceae</taxon>
        <taxon>Prorocentrales</taxon>
        <taxon>Prorocentraceae</taxon>
        <taxon>Prorocentrum</taxon>
    </lineage>
</organism>
<dbReference type="Proteomes" id="UP001189429">
    <property type="component" value="Unassembled WGS sequence"/>
</dbReference>
<evidence type="ECO:0000313" key="2">
    <source>
        <dbReference type="EMBL" id="CAK0874623.1"/>
    </source>
</evidence>
<evidence type="ECO:0000256" key="1">
    <source>
        <dbReference type="SAM" id="MobiDB-lite"/>
    </source>
</evidence>
<protein>
    <submittedName>
        <fullName evidence="2">Uncharacterized protein</fullName>
    </submittedName>
</protein>
<comment type="caution">
    <text evidence="2">The sequence shown here is derived from an EMBL/GenBank/DDBJ whole genome shotgun (WGS) entry which is preliminary data.</text>
</comment>